<proteinExistence type="predicted"/>
<dbReference type="Pfam" id="PF11706">
    <property type="entry name" value="zf-CGNR"/>
    <property type="match status" value="1"/>
</dbReference>
<organism evidence="2 3">
    <name type="scientific">Caldimonas mangrovi</name>
    <dbReference type="NCBI Taxonomy" id="2944811"/>
    <lineage>
        <taxon>Bacteria</taxon>
        <taxon>Pseudomonadati</taxon>
        <taxon>Pseudomonadota</taxon>
        <taxon>Betaproteobacteria</taxon>
        <taxon>Burkholderiales</taxon>
        <taxon>Sphaerotilaceae</taxon>
        <taxon>Caldimonas</taxon>
    </lineage>
</organism>
<dbReference type="InterPro" id="IPR010852">
    <property type="entry name" value="ABATE"/>
</dbReference>
<dbReference type="InterPro" id="IPR021005">
    <property type="entry name" value="Znf_CGNR"/>
</dbReference>
<dbReference type="SUPFAM" id="SSF160904">
    <property type="entry name" value="Jann2411-like"/>
    <property type="match status" value="1"/>
</dbReference>
<dbReference type="Pfam" id="PF07336">
    <property type="entry name" value="ABATE"/>
    <property type="match status" value="1"/>
</dbReference>
<feature type="domain" description="Zinc finger CGNR" evidence="1">
    <location>
        <begin position="164"/>
        <end position="206"/>
    </location>
</feature>
<dbReference type="RefSeq" id="WP_251777956.1">
    <property type="nucleotide sequence ID" value="NZ_JAMKFE010000004.1"/>
</dbReference>
<evidence type="ECO:0000259" key="1">
    <source>
        <dbReference type="Pfam" id="PF11706"/>
    </source>
</evidence>
<gene>
    <name evidence="2" type="ORF">M8A51_09440</name>
</gene>
<evidence type="ECO:0000313" key="2">
    <source>
        <dbReference type="EMBL" id="MCM5679758.1"/>
    </source>
</evidence>
<protein>
    <submittedName>
        <fullName evidence="2">CGNR zinc finger domain-containing protein</fullName>
    </submittedName>
</protein>
<dbReference type="Proteomes" id="UP001165541">
    <property type="component" value="Unassembled WGS sequence"/>
</dbReference>
<dbReference type="Gene3D" id="1.10.3300.10">
    <property type="entry name" value="Jann2411-like domain"/>
    <property type="match status" value="1"/>
</dbReference>
<sequence length="214" mass="23294">MPSTGHLAAAAHGHAAFLFVGDHLALDLLNTVVGQGDGRRELLADAASLKEWVAQASWEAPEVQALLAGSHRLGEWTAALEQVRDLRELGRELVIAWRNGSVTPPMLDRLHVRMRQVQYRHELQWHGHELGLRWVPELPGPQSMAGLLAVAVGELLAHARPQSVKSCVGAGCSLTFLDRTKGQRRLFCSAALCGNRAKVAAFRARQRGTANNQG</sequence>
<reference evidence="2" key="1">
    <citation type="submission" date="2022-05" db="EMBL/GenBank/DDBJ databases">
        <title>Schlegelella sp. nov., isolated from mangrove soil.</title>
        <authorList>
            <person name="Liu Y."/>
            <person name="Ge X."/>
            <person name="Liu W."/>
        </authorList>
    </citation>
    <scope>NUCLEOTIDE SEQUENCE</scope>
    <source>
        <strain evidence="2">S2-27</strain>
    </source>
</reference>
<dbReference type="InterPro" id="IPR023286">
    <property type="entry name" value="ABATE_dom_sf"/>
</dbReference>
<keyword evidence="3" id="KW-1185">Reference proteome</keyword>
<evidence type="ECO:0000313" key="3">
    <source>
        <dbReference type="Proteomes" id="UP001165541"/>
    </source>
</evidence>
<accession>A0ABT0YPF7</accession>
<name>A0ABT0YPF7_9BURK</name>
<dbReference type="PANTHER" id="PTHR35525">
    <property type="entry name" value="BLL6575 PROTEIN"/>
    <property type="match status" value="1"/>
</dbReference>
<dbReference type="EMBL" id="JAMKFE010000004">
    <property type="protein sequence ID" value="MCM5679758.1"/>
    <property type="molecule type" value="Genomic_DNA"/>
</dbReference>
<comment type="caution">
    <text evidence="2">The sequence shown here is derived from an EMBL/GenBank/DDBJ whole genome shotgun (WGS) entry which is preliminary data.</text>
</comment>
<dbReference type="PANTHER" id="PTHR35525:SF3">
    <property type="entry name" value="BLL6575 PROTEIN"/>
    <property type="match status" value="1"/>
</dbReference>